<sequence length="190" mass="21625">MLIVKDDHGWTPLHHAVYHNSWLATTEILNEDFSIGYHELILENDINSSAIHIAAGLGHCETMKVLMEKCPGCSDFIDNKGRSILHVAVENRKDKAIEFIFQDKTLTNLINQKDRNGNTPNHLLVASDFEKVERLIDSRVNINVLNNEKLTPLDKLSSDDQRARLIKVHVFIVNSLLAESYHFLPTISFI</sequence>
<evidence type="ECO:0000313" key="1">
    <source>
        <dbReference type="EMBL" id="KAI3795451.1"/>
    </source>
</evidence>
<dbReference type="Proteomes" id="UP001056120">
    <property type="component" value="Linkage Group LG12"/>
</dbReference>
<keyword evidence="2" id="KW-1185">Reference proteome</keyword>
<gene>
    <name evidence="1" type="ORF">L1987_38106</name>
</gene>
<name>A0ACB9HJH3_9ASTR</name>
<dbReference type="EMBL" id="CM042029">
    <property type="protein sequence ID" value="KAI3795451.1"/>
    <property type="molecule type" value="Genomic_DNA"/>
</dbReference>
<reference evidence="2" key="1">
    <citation type="journal article" date="2022" name="Mol. Ecol. Resour.">
        <title>The genomes of chicory, endive, great burdock and yacon provide insights into Asteraceae palaeo-polyploidization history and plant inulin production.</title>
        <authorList>
            <person name="Fan W."/>
            <person name="Wang S."/>
            <person name="Wang H."/>
            <person name="Wang A."/>
            <person name="Jiang F."/>
            <person name="Liu H."/>
            <person name="Zhao H."/>
            <person name="Xu D."/>
            <person name="Zhang Y."/>
        </authorList>
    </citation>
    <scope>NUCLEOTIDE SEQUENCE [LARGE SCALE GENOMIC DNA]</scope>
    <source>
        <strain evidence="2">cv. Yunnan</strain>
    </source>
</reference>
<comment type="caution">
    <text evidence="1">The sequence shown here is derived from an EMBL/GenBank/DDBJ whole genome shotgun (WGS) entry which is preliminary data.</text>
</comment>
<reference evidence="1 2" key="2">
    <citation type="journal article" date="2022" name="Mol. Ecol. Resour.">
        <title>The genomes of chicory, endive, great burdock and yacon provide insights into Asteraceae paleo-polyploidization history and plant inulin production.</title>
        <authorList>
            <person name="Fan W."/>
            <person name="Wang S."/>
            <person name="Wang H."/>
            <person name="Wang A."/>
            <person name="Jiang F."/>
            <person name="Liu H."/>
            <person name="Zhao H."/>
            <person name="Xu D."/>
            <person name="Zhang Y."/>
        </authorList>
    </citation>
    <scope>NUCLEOTIDE SEQUENCE [LARGE SCALE GENOMIC DNA]</scope>
    <source>
        <strain evidence="2">cv. Yunnan</strain>
        <tissue evidence="1">Leaves</tissue>
    </source>
</reference>
<proteinExistence type="predicted"/>
<organism evidence="1 2">
    <name type="scientific">Smallanthus sonchifolius</name>
    <dbReference type="NCBI Taxonomy" id="185202"/>
    <lineage>
        <taxon>Eukaryota</taxon>
        <taxon>Viridiplantae</taxon>
        <taxon>Streptophyta</taxon>
        <taxon>Embryophyta</taxon>
        <taxon>Tracheophyta</taxon>
        <taxon>Spermatophyta</taxon>
        <taxon>Magnoliopsida</taxon>
        <taxon>eudicotyledons</taxon>
        <taxon>Gunneridae</taxon>
        <taxon>Pentapetalae</taxon>
        <taxon>asterids</taxon>
        <taxon>campanulids</taxon>
        <taxon>Asterales</taxon>
        <taxon>Asteraceae</taxon>
        <taxon>Asteroideae</taxon>
        <taxon>Heliantheae alliance</taxon>
        <taxon>Millerieae</taxon>
        <taxon>Smallanthus</taxon>
    </lineage>
</organism>
<evidence type="ECO:0000313" key="2">
    <source>
        <dbReference type="Proteomes" id="UP001056120"/>
    </source>
</evidence>
<accession>A0ACB9HJH3</accession>
<protein>
    <submittedName>
        <fullName evidence="1">Uncharacterized protein</fullName>
    </submittedName>
</protein>